<dbReference type="RefSeq" id="XP_003294340.1">
    <property type="nucleotide sequence ID" value="XM_003294292.1"/>
</dbReference>
<accession>F1A3U6</accession>
<dbReference type="Proteomes" id="UP000001064">
    <property type="component" value="Unassembled WGS sequence"/>
</dbReference>
<dbReference type="InParanoid" id="F1A3U6"/>
<dbReference type="EMBL" id="GL871478">
    <property type="protein sequence ID" value="EGC29137.1"/>
    <property type="molecule type" value="Genomic_DNA"/>
</dbReference>
<dbReference type="VEuPathDB" id="AmoebaDB:DICPUDRAFT_159326"/>
<reference evidence="2" key="1">
    <citation type="journal article" date="2011" name="Genome Biol.">
        <title>Comparative genomics of the social amoebae Dictyostelium discoideum and Dictyostelium purpureum.</title>
        <authorList>
            <consortium name="US DOE Joint Genome Institute (JGI-PGF)"/>
            <person name="Sucgang R."/>
            <person name="Kuo A."/>
            <person name="Tian X."/>
            <person name="Salerno W."/>
            <person name="Parikh A."/>
            <person name="Feasley C.L."/>
            <person name="Dalin E."/>
            <person name="Tu H."/>
            <person name="Huang E."/>
            <person name="Barry K."/>
            <person name="Lindquist E."/>
            <person name="Shapiro H."/>
            <person name="Bruce D."/>
            <person name="Schmutz J."/>
            <person name="Salamov A."/>
            <person name="Fey P."/>
            <person name="Gaudet P."/>
            <person name="Anjard C."/>
            <person name="Babu M.M."/>
            <person name="Basu S."/>
            <person name="Bushmanova Y."/>
            <person name="van der Wel H."/>
            <person name="Katoh-Kurasawa M."/>
            <person name="Dinh C."/>
            <person name="Coutinho P.M."/>
            <person name="Saito T."/>
            <person name="Elias M."/>
            <person name="Schaap P."/>
            <person name="Kay R.R."/>
            <person name="Henrissat B."/>
            <person name="Eichinger L."/>
            <person name="Rivero F."/>
            <person name="Putnam N.H."/>
            <person name="West C.M."/>
            <person name="Loomis W.F."/>
            <person name="Chisholm R.L."/>
            <person name="Shaulsky G."/>
            <person name="Strassmann J.E."/>
            <person name="Queller D.C."/>
            <person name="Kuspa A."/>
            <person name="Grigoriev I.V."/>
        </authorList>
    </citation>
    <scope>NUCLEOTIDE SEQUENCE [LARGE SCALE GENOMIC DNA]</scope>
    <source>
        <strain evidence="2">QSDP1</strain>
    </source>
</reference>
<proteinExistence type="predicted"/>
<protein>
    <submittedName>
        <fullName evidence="1">Uncharacterized protein</fullName>
    </submittedName>
</protein>
<dbReference type="KEGG" id="dpp:DICPUDRAFT_159326"/>
<organism evidence="1 2">
    <name type="scientific">Dictyostelium purpureum</name>
    <name type="common">Slime mold</name>
    <dbReference type="NCBI Taxonomy" id="5786"/>
    <lineage>
        <taxon>Eukaryota</taxon>
        <taxon>Amoebozoa</taxon>
        <taxon>Evosea</taxon>
        <taxon>Eumycetozoa</taxon>
        <taxon>Dictyostelia</taxon>
        <taxon>Dictyosteliales</taxon>
        <taxon>Dictyosteliaceae</taxon>
        <taxon>Dictyostelium</taxon>
    </lineage>
</organism>
<gene>
    <name evidence="1" type="ORF">DICPUDRAFT_159326</name>
</gene>
<name>F1A3U6_DICPU</name>
<keyword evidence="2" id="KW-1185">Reference proteome</keyword>
<sequence length="120" mass="13614">MHDSTALFDPESKLLLFDIKYSTLLLDYGYSTLLDLVDLFDSDSKPPLLDKINYLRYELDSTLPDSYSTLVELQLGAIDSILIFDDRLCVTTTNTKNTIDIAKLDETGPKLFDEFGIYTT</sequence>
<dbReference type="AlphaFoldDB" id="F1A3U6"/>
<dbReference type="GeneID" id="10506492"/>
<evidence type="ECO:0000313" key="2">
    <source>
        <dbReference type="Proteomes" id="UP000001064"/>
    </source>
</evidence>
<evidence type="ECO:0000313" key="1">
    <source>
        <dbReference type="EMBL" id="EGC29137.1"/>
    </source>
</evidence>